<protein>
    <submittedName>
        <fullName evidence="1">35989_t:CDS:1</fullName>
    </submittedName>
</protein>
<keyword evidence="2" id="KW-1185">Reference proteome</keyword>
<accession>A0ABN7VVD6</accession>
<comment type="caution">
    <text evidence="1">The sequence shown here is derived from an EMBL/GenBank/DDBJ whole genome shotgun (WGS) entry which is preliminary data.</text>
</comment>
<gene>
    <name evidence="1" type="ORF">GMARGA_LOCUS23095</name>
</gene>
<reference evidence="1 2" key="1">
    <citation type="submission" date="2021-06" db="EMBL/GenBank/DDBJ databases">
        <authorList>
            <person name="Kallberg Y."/>
            <person name="Tangrot J."/>
            <person name="Rosling A."/>
        </authorList>
    </citation>
    <scope>NUCLEOTIDE SEQUENCE [LARGE SCALE GENOMIC DNA]</scope>
    <source>
        <strain evidence="1 2">120-4 pot B 10/14</strain>
    </source>
</reference>
<sequence>SNHQFENKKTALSGPLIFGLPLKILESERIRYQRSKILQPINQLSNSTQRIRANELVKPILTTFNNKSQIFWNIQFQQKNKKKEQLLPYIKAIDKGKINIDNIENENVVYGITELVGKAGYRNIKDILKYIIPTLIKNQVLDPLEPTIYIRISGDGRNVSCNIKHMMVTFAILNDLDTINQPAKHYTVILFSDIEKYDILQICTCQKSEIGLINKSWTIEKSMESINQNTKSYPGHNKKLLFNIIKLKNWVPDELHIFLRITDRLWDLAIQECKNDNRFTLYKAIKNPLTNPEDFKVDAQNWINLFLTPSSSKHNTNNFVKGLYNPVDITPYMHILVYHVAEFMKIHNQ</sequence>
<dbReference type="EMBL" id="CAJVQB010023039">
    <property type="protein sequence ID" value="CAG8800959.1"/>
    <property type="molecule type" value="Genomic_DNA"/>
</dbReference>
<name>A0ABN7VVD6_GIGMA</name>
<dbReference type="Proteomes" id="UP000789901">
    <property type="component" value="Unassembled WGS sequence"/>
</dbReference>
<feature type="non-terminal residue" evidence="1">
    <location>
        <position position="1"/>
    </location>
</feature>
<evidence type="ECO:0000313" key="1">
    <source>
        <dbReference type="EMBL" id="CAG8800959.1"/>
    </source>
</evidence>
<organism evidence="1 2">
    <name type="scientific">Gigaspora margarita</name>
    <dbReference type="NCBI Taxonomy" id="4874"/>
    <lineage>
        <taxon>Eukaryota</taxon>
        <taxon>Fungi</taxon>
        <taxon>Fungi incertae sedis</taxon>
        <taxon>Mucoromycota</taxon>
        <taxon>Glomeromycotina</taxon>
        <taxon>Glomeromycetes</taxon>
        <taxon>Diversisporales</taxon>
        <taxon>Gigasporaceae</taxon>
        <taxon>Gigaspora</taxon>
    </lineage>
</organism>
<proteinExistence type="predicted"/>
<evidence type="ECO:0000313" key="2">
    <source>
        <dbReference type="Proteomes" id="UP000789901"/>
    </source>
</evidence>